<evidence type="ECO:0000259" key="2">
    <source>
        <dbReference type="Pfam" id="PF18166"/>
    </source>
</evidence>
<organism evidence="3 4">
    <name type="scientific">Chromohalobacter israelensis (strain ATCC BAA-138 / DSM 3043 / CIP 106854 / NCIMB 13768 / 1H11)</name>
    <name type="common">Chromohalobacter salexigens</name>
    <dbReference type="NCBI Taxonomy" id="290398"/>
    <lineage>
        <taxon>Bacteria</taxon>
        <taxon>Pseudomonadati</taxon>
        <taxon>Pseudomonadota</taxon>
        <taxon>Gammaproteobacteria</taxon>
        <taxon>Oceanospirillales</taxon>
        <taxon>Halomonadaceae</taxon>
        <taxon>Chromohalobacter</taxon>
    </lineage>
</organism>
<evidence type="ECO:0000313" key="4">
    <source>
        <dbReference type="Proteomes" id="UP000000239"/>
    </source>
</evidence>
<dbReference type="Pfam" id="PF18166">
    <property type="entry name" value="pP_pnuc_2"/>
    <property type="match status" value="1"/>
</dbReference>
<proteinExistence type="predicted"/>
<keyword evidence="4" id="KW-1185">Reference proteome</keyword>
<evidence type="ECO:0000313" key="3">
    <source>
        <dbReference type="EMBL" id="ABE60250.1"/>
    </source>
</evidence>
<feature type="domain" description="Predicted pPIWI-associating nuclease" evidence="1">
    <location>
        <begin position="47"/>
        <end position="164"/>
    </location>
</feature>
<dbReference type="eggNOG" id="ENOG5032TRB">
    <property type="taxonomic scope" value="Bacteria"/>
</dbReference>
<sequence>MADGRPLRGSFVATPRSPLCSALSCHDGSSMKLKKLRLIPEVAQLYSHLESDFEKEIYTAALRNYCSMGNPIRFNNFAFVIRELLTKVVDRLAPTEDVKKAKWYSKESEDYEVTRKQQLKFCAQGYFVDTVLPDWVGEEVDEFIKEYVKLYRKLNQYTHISEKYKGLSPQKSFSFLKDLAVTFSAILSTLSDIKSHITEEIEREIHDVVFDKLMFESHEALIELSGQTIVEGINIEGYWLSRVEPEFIIFEGEGCVECELNYGSKHDGVSMSHDVPFSFCLVSKIEKVEELYFYEQGMYLDNRSFYE</sequence>
<dbReference type="HOGENOM" id="CLU_070781_0_0_6"/>
<name>Q1QTF8_CHRI1</name>
<dbReference type="Proteomes" id="UP000000239">
    <property type="component" value="Chromosome"/>
</dbReference>
<evidence type="ECO:0000259" key="1">
    <source>
        <dbReference type="Pfam" id="PF18165"/>
    </source>
</evidence>
<gene>
    <name evidence="3" type="ordered locus">Csal_2904</name>
</gene>
<dbReference type="STRING" id="290398.Csal_2904"/>
<accession>Q1QTF8</accession>
<dbReference type="AlphaFoldDB" id="Q1QTF8"/>
<dbReference type="EMBL" id="CP000285">
    <property type="protein sequence ID" value="ABE60250.1"/>
    <property type="molecule type" value="Genomic_DNA"/>
</dbReference>
<dbReference type="Pfam" id="PF18165">
    <property type="entry name" value="pP_pnuc_1"/>
    <property type="match status" value="1"/>
</dbReference>
<reference evidence="3 4" key="1">
    <citation type="journal article" date="2011" name="Stand. Genomic Sci.">
        <title>Complete genome sequence of the halophilic and highly halotolerant Chromohalobacter salexigens type strain (1H11(T)).</title>
        <authorList>
            <person name="Copeland A."/>
            <person name="O'Connor K."/>
            <person name="Lucas S."/>
            <person name="Lapidus A."/>
            <person name="Berry K.W."/>
            <person name="Detter J.C."/>
            <person name="Del Rio T.G."/>
            <person name="Hammon N."/>
            <person name="Dalin E."/>
            <person name="Tice H."/>
            <person name="Pitluck S."/>
            <person name="Bruce D."/>
            <person name="Goodwin L."/>
            <person name="Han C."/>
            <person name="Tapia R."/>
            <person name="Saunders E."/>
            <person name="Schmutz J."/>
            <person name="Brettin T."/>
            <person name="Larimer F."/>
            <person name="Land M."/>
            <person name="Hauser L."/>
            <person name="Vargas C."/>
            <person name="Nieto J.J."/>
            <person name="Kyrpides N.C."/>
            <person name="Ivanova N."/>
            <person name="Goker M."/>
            <person name="Klenk H.P."/>
            <person name="Csonka L.N."/>
            <person name="Woyke T."/>
        </authorList>
    </citation>
    <scope>NUCLEOTIDE SEQUENCE [LARGE SCALE GENOMIC DNA]</scope>
    <source>
        <strain evidence="4">ATCC BAA-138 / DSM 3043 / CIP 106854 / NCIMB 13768 / 1H11</strain>
    </source>
</reference>
<dbReference type="InterPro" id="IPR041584">
    <property type="entry name" value="Put_pPIWI_pnuc_2"/>
</dbReference>
<dbReference type="KEGG" id="csa:Csal_2904"/>
<dbReference type="InterPro" id="IPR040556">
    <property type="entry name" value="pP_pnuc_1"/>
</dbReference>
<protein>
    <submittedName>
        <fullName evidence="3">Uncharacterized protein</fullName>
    </submittedName>
</protein>
<feature type="domain" description="Predicted pPIWI-associating nuclease group 2" evidence="2">
    <location>
        <begin position="191"/>
        <end position="306"/>
    </location>
</feature>